<proteinExistence type="predicted"/>
<dbReference type="InterPro" id="IPR038765">
    <property type="entry name" value="Papain-like_cys_pep_sf"/>
</dbReference>
<dbReference type="InterPro" id="IPR001394">
    <property type="entry name" value="Peptidase_C19_UCH"/>
</dbReference>
<dbReference type="GO" id="GO:0004843">
    <property type="term" value="F:cysteine-type deubiquitinase activity"/>
    <property type="evidence" value="ECO:0007669"/>
    <property type="project" value="InterPro"/>
</dbReference>
<dbReference type="Proteomes" id="UP000284706">
    <property type="component" value="Unassembled WGS sequence"/>
</dbReference>
<name>A0A409YMW3_9AGAR</name>
<dbReference type="GO" id="GO:0016579">
    <property type="term" value="P:protein deubiquitination"/>
    <property type="evidence" value="ECO:0007669"/>
    <property type="project" value="InterPro"/>
</dbReference>
<evidence type="ECO:0000256" key="1">
    <source>
        <dbReference type="SAM" id="MobiDB-lite"/>
    </source>
</evidence>
<dbReference type="InParanoid" id="A0A409YMW3"/>
<dbReference type="GO" id="GO:0031647">
    <property type="term" value="P:regulation of protein stability"/>
    <property type="evidence" value="ECO:0007669"/>
    <property type="project" value="TreeGrafter"/>
</dbReference>
<dbReference type="EMBL" id="NHYE01000630">
    <property type="protein sequence ID" value="PPR04411.1"/>
    <property type="molecule type" value="Genomic_DNA"/>
</dbReference>
<dbReference type="PROSITE" id="PS50235">
    <property type="entry name" value="USP_3"/>
    <property type="match status" value="1"/>
</dbReference>
<sequence>MLKKILHVLPHSKGELKPSMLDGSDSVLVINGTGRSSNKDDDADFAAKHMPDDGHDIKDFKVFTWKIHDWKQDGTLHSPKFECAGLKWHLILKLNDTSTHLSLFLATAESPDVLIAQNECVEAMFLATNVEDPSIYAIGPTFQHRYTGKDDDWGFHRFYLLKDLLKPEEGQSKAVVEGNSMQIKAYVRLINDPTGVLWHSFEGYDFKKETGSVGLLNQGATSYMNAVLQVMFHTLALRKAVYQIPIEGLQPSENLVLALQRLFYHLETSPQAVETKELTNAFGWKAADVSHPQDPLEFYHTLCDTLASLIKGTSAEGVIESLFSTEVKFYKKCLSVDYESFSIERTRVMAFHTTGMKDILDSLRHYTTTQKITDYDAGEFGHQEAETGSAFHSFPPYLVVHLSCSAYNQETGQTEVDTSRYEYPAVGRSLALSSESPKTDQESPLSRRHKTQPMPSSRIFHSTQFSACSTFFPRTNLTILALVHAHTTHLPHD</sequence>
<dbReference type="PANTHER" id="PTHR24006:SF644">
    <property type="entry name" value="UBIQUITIN CARBOXYL-TERMINAL HYDROLASE 7"/>
    <property type="match status" value="1"/>
</dbReference>
<dbReference type="GO" id="GO:0005829">
    <property type="term" value="C:cytosol"/>
    <property type="evidence" value="ECO:0007669"/>
    <property type="project" value="TreeGrafter"/>
</dbReference>
<dbReference type="OrthoDB" id="289038at2759"/>
<evidence type="ECO:0000259" key="2">
    <source>
        <dbReference type="PROSITE" id="PS50144"/>
    </source>
</evidence>
<evidence type="ECO:0000313" key="5">
    <source>
        <dbReference type="Proteomes" id="UP000284706"/>
    </source>
</evidence>
<feature type="domain" description="MATH" evidence="2">
    <location>
        <begin position="60"/>
        <end position="187"/>
    </location>
</feature>
<dbReference type="InterPro" id="IPR050164">
    <property type="entry name" value="Peptidase_C19"/>
</dbReference>
<dbReference type="Pfam" id="PF00443">
    <property type="entry name" value="UCH"/>
    <property type="match status" value="1"/>
</dbReference>
<dbReference type="InterPro" id="IPR028889">
    <property type="entry name" value="USP"/>
</dbReference>
<accession>A0A409YMW3</accession>
<gene>
    <name evidence="4" type="ORF">CVT26_004236</name>
</gene>
<keyword evidence="5" id="KW-1185">Reference proteome</keyword>
<organism evidence="4 5">
    <name type="scientific">Gymnopilus dilepis</name>
    <dbReference type="NCBI Taxonomy" id="231916"/>
    <lineage>
        <taxon>Eukaryota</taxon>
        <taxon>Fungi</taxon>
        <taxon>Dikarya</taxon>
        <taxon>Basidiomycota</taxon>
        <taxon>Agaricomycotina</taxon>
        <taxon>Agaricomycetes</taxon>
        <taxon>Agaricomycetidae</taxon>
        <taxon>Agaricales</taxon>
        <taxon>Agaricineae</taxon>
        <taxon>Hymenogastraceae</taxon>
        <taxon>Gymnopilus</taxon>
    </lineage>
</organism>
<feature type="domain" description="USP" evidence="3">
    <location>
        <begin position="213"/>
        <end position="493"/>
    </location>
</feature>
<dbReference type="Gene3D" id="2.60.210.10">
    <property type="entry name" value="Apoptosis, Tumor Necrosis Factor Receptor Associated Protein 2, Chain A"/>
    <property type="match status" value="1"/>
</dbReference>
<comment type="caution">
    <text evidence="4">The sequence shown here is derived from an EMBL/GenBank/DDBJ whole genome shotgun (WGS) entry which is preliminary data.</text>
</comment>
<dbReference type="AlphaFoldDB" id="A0A409YMW3"/>
<evidence type="ECO:0008006" key="6">
    <source>
        <dbReference type="Google" id="ProtNLM"/>
    </source>
</evidence>
<protein>
    <recommendedName>
        <fullName evidence="6">MATH domain-containing protein</fullName>
    </recommendedName>
</protein>
<feature type="non-terminal residue" evidence="4">
    <location>
        <position position="493"/>
    </location>
</feature>
<feature type="region of interest" description="Disordered" evidence="1">
    <location>
        <begin position="430"/>
        <end position="456"/>
    </location>
</feature>
<dbReference type="STRING" id="231916.A0A409YMW3"/>
<evidence type="ECO:0000259" key="3">
    <source>
        <dbReference type="PROSITE" id="PS50235"/>
    </source>
</evidence>
<dbReference type="InterPro" id="IPR002083">
    <property type="entry name" value="MATH/TRAF_dom"/>
</dbReference>
<dbReference type="SUPFAM" id="SSF49599">
    <property type="entry name" value="TRAF domain-like"/>
    <property type="match status" value="1"/>
</dbReference>
<dbReference type="PROSITE" id="PS50144">
    <property type="entry name" value="MATH"/>
    <property type="match status" value="1"/>
</dbReference>
<dbReference type="InterPro" id="IPR008974">
    <property type="entry name" value="TRAF-like"/>
</dbReference>
<dbReference type="PANTHER" id="PTHR24006">
    <property type="entry name" value="UBIQUITIN CARBOXYL-TERMINAL HYDROLASE"/>
    <property type="match status" value="1"/>
</dbReference>
<dbReference type="Gene3D" id="3.90.70.10">
    <property type="entry name" value="Cysteine proteinases"/>
    <property type="match status" value="1"/>
</dbReference>
<dbReference type="Pfam" id="PF22486">
    <property type="entry name" value="MATH_2"/>
    <property type="match status" value="1"/>
</dbReference>
<reference evidence="4 5" key="1">
    <citation type="journal article" date="2018" name="Evol. Lett.">
        <title>Horizontal gene cluster transfer increased hallucinogenic mushroom diversity.</title>
        <authorList>
            <person name="Reynolds H.T."/>
            <person name="Vijayakumar V."/>
            <person name="Gluck-Thaler E."/>
            <person name="Korotkin H.B."/>
            <person name="Matheny P.B."/>
            <person name="Slot J.C."/>
        </authorList>
    </citation>
    <scope>NUCLEOTIDE SEQUENCE [LARGE SCALE GENOMIC DNA]</scope>
    <source>
        <strain evidence="4 5">SRW20</strain>
    </source>
</reference>
<evidence type="ECO:0000313" key="4">
    <source>
        <dbReference type="EMBL" id="PPR04411.1"/>
    </source>
</evidence>
<dbReference type="GO" id="GO:0005634">
    <property type="term" value="C:nucleus"/>
    <property type="evidence" value="ECO:0007669"/>
    <property type="project" value="TreeGrafter"/>
</dbReference>
<dbReference type="SUPFAM" id="SSF54001">
    <property type="entry name" value="Cysteine proteinases"/>
    <property type="match status" value="1"/>
</dbReference>